<dbReference type="EMBL" id="AXZG01000049">
    <property type="protein sequence ID" value="ERT65727.1"/>
    <property type="molecule type" value="Genomic_DNA"/>
</dbReference>
<organism evidence="1 2">
    <name type="scientific">Rothia aeria F0184</name>
    <dbReference type="NCBI Taxonomy" id="888019"/>
    <lineage>
        <taxon>Bacteria</taxon>
        <taxon>Bacillati</taxon>
        <taxon>Actinomycetota</taxon>
        <taxon>Actinomycetes</taxon>
        <taxon>Micrococcales</taxon>
        <taxon>Micrococcaceae</taxon>
        <taxon>Rothia</taxon>
    </lineage>
</organism>
<sequence>MTFITLKPSSTARLLKYQFFIDSGSKHPKILAPYFSAVNNKETFTISWNLLHIRTHTLGKPKLVNAPHLLVPLPEYER</sequence>
<evidence type="ECO:0000313" key="1">
    <source>
        <dbReference type="EMBL" id="ERT65727.1"/>
    </source>
</evidence>
<accession>U7V210</accession>
<dbReference type="Proteomes" id="UP000017174">
    <property type="component" value="Unassembled WGS sequence"/>
</dbReference>
<evidence type="ECO:0000313" key="2">
    <source>
        <dbReference type="Proteomes" id="UP000017174"/>
    </source>
</evidence>
<dbReference type="AlphaFoldDB" id="U7V210"/>
<reference evidence="1 2" key="1">
    <citation type="submission" date="2013-08" db="EMBL/GenBank/DDBJ databases">
        <authorList>
            <person name="Weinstock G."/>
            <person name="Sodergren E."/>
            <person name="Wylie T."/>
            <person name="Fulton L."/>
            <person name="Fulton R."/>
            <person name="Fronick C."/>
            <person name="O'Laughlin M."/>
            <person name="Godfrey J."/>
            <person name="Miner T."/>
            <person name="Herter B."/>
            <person name="Appelbaum E."/>
            <person name="Cordes M."/>
            <person name="Lek S."/>
            <person name="Wollam A."/>
            <person name="Pepin K.H."/>
            <person name="Palsikar V.B."/>
            <person name="Mitreva M."/>
            <person name="Wilson R.K."/>
        </authorList>
    </citation>
    <scope>NUCLEOTIDE SEQUENCE [LARGE SCALE GENOMIC DNA]</scope>
    <source>
        <strain evidence="1 2">F0184</strain>
    </source>
</reference>
<name>U7V210_9MICC</name>
<comment type="caution">
    <text evidence="1">The sequence shown here is derived from an EMBL/GenBank/DDBJ whole genome shotgun (WGS) entry which is preliminary data.</text>
</comment>
<gene>
    <name evidence="1" type="ORF">HMPREF0742_01644</name>
</gene>
<protein>
    <submittedName>
        <fullName evidence="1">Uncharacterized protein</fullName>
    </submittedName>
</protein>
<dbReference type="HOGENOM" id="CLU_2619818_0_0_11"/>
<proteinExistence type="predicted"/>